<dbReference type="PROSITE" id="PS51257">
    <property type="entry name" value="PROKAR_LIPOPROTEIN"/>
    <property type="match status" value="1"/>
</dbReference>
<dbReference type="GO" id="GO:0016020">
    <property type="term" value="C:membrane"/>
    <property type="evidence" value="ECO:0007669"/>
    <property type="project" value="UniProtKB-SubCell"/>
</dbReference>
<evidence type="ECO:0000256" key="1">
    <source>
        <dbReference type="ARBA" id="ARBA00004167"/>
    </source>
</evidence>
<dbReference type="AlphaFoldDB" id="A0A081NK21"/>
<keyword evidence="7" id="KW-1185">Reference proteome</keyword>
<organism evidence="6 7">
    <name type="scientific">Endozoicomonas numazuensis</name>
    <dbReference type="NCBI Taxonomy" id="1137799"/>
    <lineage>
        <taxon>Bacteria</taxon>
        <taxon>Pseudomonadati</taxon>
        <taxon>Pseudomonadota</taxon>
        <taxon>Gammaproteobacteria</taxon>
        <taxon>Oceanospirillales</taxon>
        <taxon>Endozoicomonadaceae</taxon>
        <taxon>Endozoicomonas</taxon>
    </lineage>
</organism>
<dbReference type="GO" id="GO:0055085">
    <property type="term" value="P:transmembrane transport"/>
    <property type="evidence" value="ECO:0007669"/>
    <property type="project" value="InterPro"/>
</dbReference>
<evidence type="ECO:0000256" key="3">
    <source>
        <dbReference type="ARBA" id="ARBA00022989"/>
    </source>
</evidence>
<protein>
    <recommendedName>
        <fullName evidence="5">TonB C-terminal domain-containing protein</fullName>
    </recommendedName>
</protein>
<dbReference type="OrthoDB" id="1628901at2"/>
<dbReference type="InterPro" id="IPR006260">
    <property type="entry name" value="TonB/TolA_C"/>
</dbReference>
<comment type="caution">
    <text evidence="6">The sequence shown here is derived from an EMBL/GenBank/DDBJ whole genome shotgun (WGS) entry which is preliminary data.</text>
</comment>
<feature type="domain" description="TonB C-terminal" evidence="5">
    <location>
        <begin position="46"/>
        <end position="131"/>
    </location>
</feature>
<accession>A0A081NK21</accession>
<dbReference type="Pfam" id="PF03544">
    <property type="entry name" value="TonB_C"/>
    <property type="match status" value="1"/>
</dbReference>
<dbReference type="NCBIfam" id="TIGR01352">
    <property type="entry name" value="tonB_Cterm"/>
    <property type="match status" value="1"/>
</dbReference>
<dbReference type="RefSeq" id="WP_034832166.1">
    <property type="nucleotide sequence ID" value="NZ_JOKH01000001.1"/>
</dbReference>
<evidence type="ECO:0000259" key="5">
    <source>
        <dbReference type="PROSITE" id="PS52015"/>
    </source>
</evidence>
<evidence type="ECO:0000313" key="6">
    <source>
        <dbReference type="EMBL" id="KEQ18794.1"/>
    </source>
</evidence>
<dbReference type="Proteomes" id="UP000028073">
    <property type="component" value="Unassembled WGS sequence"/>
</dbReference>
<evidence type="ECO:0000313" key="7">
    <source>
        <dbReference type="Proteomes" id="UP000028073"/>
    </source>
</evidence>
<dbReference type="Gene3D" id="3.30.2420.10">
    <property type="entry name" value="TonB"/>
    <property type="match status" value="1"/>
</dbReference>
<dbReference type="SUPFAM" id="SSF74653">
    <property type="entry name" value="TolA/TonB C-terminal domain"/>
    <property type="match status" value="1"/>
</dbReference>
<dbReference type="InterPro" id="IPR037682">
    <property type="entry name" value="TonB_C"/>
</dbReference>
<evidence type="ECO:0000256" key="4">
    <source>
        <dbReference type="ARBA" id="ARBA00023136"/>
    </source>
</evidence>
<proteinExistence type="predicted"/>
<dbReference type="PROSITE" id="PS52015">
    <property type="entry name" value="TONB_CTD"/>
    <property type="match status" value="1"/>
</dbReference>
<keyword evidence="2" id="KW-0812">Transmembrane</keyword>
<evidence type="ECO:0000256" key="2">
    <source>
        <dbReference type="ARBA" id="ARBA00022692"/>
    </source>
</evidence>
<reference evidence="6 7" key="1">
    <citation type="submission" date="2014-06" db="EMBL/GenBank/DDBJ databases">
        <title>Whole Genome Sequences of Three Symbiotic Endozoicomonas Bacteria.</title>
        <authorList>
            <person name="Neave M.J."/>
            <person name="Apprill A."/>
            <person name="Voolstra C.R."/>
        </authorList>
    </citation>
    <scope>NUCLEOTIDE SEQUENCE [LARGE SCALE GENOMIC DNA]</scope>
    <source>
        <strain evidence="6 7">DSM 25634</strain>
    </source>
</reference>
<dbReference type="EMBL" id="JOKH01000001">
    <property type="protein sequence ID" value="KEQ18794.1"/>
    <property type="molecule type" value="Genomic_DNA"/>
</dbReference>
<dbReference type="STRING" id="1137799.GZ78_01525"/>
<comment type="subcellular location">
    <subcellularLocation>
        <location evidence="1">Membrane</location>
        <topology evidence="1">Single-pass membrane protein</topology>
    </subcellularLocation>
</comment>
<sequence length="131" mass="14582">MKQILVPAFILLTGCTTTPSIQKSVDCSSLRPFTLSDYARSLASADIENLPMPKHLYTPEYPKSLLNTGVEGKATVQYEVLETGQVRNIQVVSSSDQQFGRSFKKAVACWSFEPAQQTSTLQQTFTWQIES</sequence>
<keyword evidence="4" id="KW-0472">Membrane</keyword>
<keyword evidence="3" id="KW-1133">Transmembrane helix</keyword>
<name>A0A081NK21_9GAMM</name>
<gene>
    <name evidence="6" type="ORF">GZ78_01525</name>
</gene>